<comment type="caution">
    <text evidence="2">The sequence shown here is derived from an EMBL/GenBank/DDBJ whole genome shotgun (WGS) entry which is preliminary data.</text>
</comment>
<reference evidence="2 3" key="1">
    <citation type="submission" date="2022-04" db="EMBL/GenBank/DDBJ databases">
        <title>Human microbiome associated bacterial genomes.</title>
        <authorList>
            <person name="Sandstrom S."/>
            <person name="Salamzade R."/>
            <person name="Kalan L.R."/>
        </authorList>
    </citation>
    <scope>NUCLEOTIDE SEQUENCE [LARGE SCALE GENOMIC DNA]</scope>
    <source>
        <strain evidence="3">p3-SID1799</strain>
    </source>
</reference>
<dbReference type="Proteomes" id="UP001525379">
    <property type="component" value="Unassembled WGS sequence"/>
</dbReference>
<gene>
    <name evidence="2" type="ORF">M3D15_03030</name>
</gene>
<dbReference type="RefSeq" id="WP_066080465.1">
    <property type="nucleotide sequence ID" value="NZ_JAFDPW010000001.1"/>
</dbReference>
<evidence type="ECO:0000256" key="1">
    <source>
        <dbReference type="SAM" id="MobiDB-lite"/>
    </source>
</evidence>
<accession>A0ABT2HVH9</accession>
<proteinExistence type="predicted"/>
<keyword evidence="3" id="KW-1185">Reference proteome</keyword>
<dbReference type="EMBL" id="JALXSQ010000007">
    <property type="protein sequence ID" value="MCT2042317.1"/>
    <property type="molecule type" value="Genomic_DNA"/>
</dbReference>
<feature type="region of interest" description="Disordered" evidence="1">
    <location>
        <begin position="1"/>
        <end position="22"/>
    </location>
</feature>
<name>A0ABT2HVH9_9MICO</name>
<evidence type="ECO:0000313" key="2">
    <source>
        <dbReference type="EMBL" id="MCT2042317.1"/>
    </source>
</evidence>
<organism evidence="2 3">
    <name type="scientific">Pseudoclavibacter albus</name>
    <dbReference type="NCBI Taxonomy" id="272241"/>
    <lineage>
        <taxon>Bacteria</taxon>
        <taxon>Bacillati</taxon>
        <taxon>Actinomycetota</taxon>
        <taxon>Actinomycetes</taxon>
        <taxon>Micrococcales</taxon>
        <taxon>Microbacteriaceae</taxon>
        <taxon>Pseudoclavibacter</taxon>
    </lineage>
</organism>
<evidence type="ECO:0000313" key="3">
    <source>
        <dbReference type="Proteomes" id="UP001525379"/>
    </source>
</evidence>
<protein>
    <submittedName>
        <fullName evidence="2">Uncharacterized protein</fullName>
    </submittedName>
</protein>
<sequence>MTGDPQNRFPFDDGPQDADGDGERCYQIAESKHITDDLQVVDAVYTDDDLEERLDDLTALDDDAE</sequence>